<evidence type="ECO:0000256" key="14">
    <source>
        <dbReference type="PROSITE-ProRule" id="PRU00175"/>
    </source>
</evidence>
<dbReference type="FunFam" id="3.30.40.10:FF:000187">
    <property type="entry name" value="E3 ubiquitin-protein ligase ATL6"/>
    <property type="match status" value="1"/>
</dbReference>
<comment type="caution">
    <text evidence="17">The sequence shown here is derived from an EMBL/GenBank/DDBJ whole genome shotgun (WGS) entry which is preliminary data.</text>
</comment>
<evidence type="ECO:0000256" key="8">
    <source>
        <dbReference type="ARBA" id="ARBA00022771"/>
    </source>
</evidence>
<keyword evidence="18" id="KW-1185">Reference proteome</keyword>
<evidence type="ECO:0000256" key="2">
    <source>
        <dbReference type="ARBA" id="ARBA00004167"/>
    </source>
</evidence>
<dbReference type="Pfam" id="PF13639">
    <property type="entry name" value="zf-RING_2"/>
    <property type="match status" value="1"/>
</dbReference>
<keyword evidence="9" id="KW-0833">Ubl conjugation pathway</keyword>
<comment type="subcellular location">
    <subcellularLocation>
        <location evidence="2">Membrane</location>
        <topology evidence="2">Single-pass membrane protein</topology>
    </subcellularLocation>
</comment>
<dbReference type="EMBL" id="CAMAPE010000054">
    <property type="protein sequence ID" value="CAH9111424.1"/>
    <property type="molecule type" value="Genomic_DNA"/>
</dbReference>
<evidence type="ECO:0000256" key="10">
    <source>
        <dbReference type="ARBA" id="ARBA00022833"/>
    </source>
</evidence>
<evidence type="ECO:0000259" key="16">
    <source>
        <dbReference type="PROSITE" id="PS50089"/>
    </source>
</evidence>
<dbReference type="OrthoDB" id="540503at2759"/>
<keyword evidence="6 15" id="KW-0812">Transmembrane</keyword>
<dbReference type="InterPro" id="IPR001841">
    <property type="entry name" value="Znf_RING"/>
</dbReference>
<evidence type="ECO:0000256" key="15">
    <source>
        <dbReference type="SAM" id="Phobius"/>
    </source>
</evidence>
<gene>
    <name evidence="17" type="ORF">CEURO_LOCUS19247</name>
</gene>
<reference evidence="17" key="1">
    <citation type="submission" date="2022-07" db="EMBL/GenBank/DDBJ databases">
        <authorList>
            <person name="Macas J."/>
            <person name="Novak P."/>
            <person name="Neumann P."/>
        </authorList>
    </citation>
    <scope>NUCLEOTIDE SEQUENCE</scope>
</reference>
<dbReference type="GO" id="GO:0061630">
    <property type="term" value="F:ubiquitin protein ligase activity"/>
    <property type="evidence" value="ECO:0007669"/>
    <property type="project" value="UniProtKB-EC"/>
</dbReference>
<dbReference type="Gene3D" id="3.30.40.10">
    <property type="entry name" value="Zinc/RING finger domain, C3HC4 (zinc finger)"/>
    <property type="match status" value="1"/>
</dbReference>
<comment type="pathway">
    <text evidence="3">Protein modification; protein ubiquitination.</text>
</comment>
<dbReference type="Proteomes" id="UP001152484">
    <property type="component" value="Unassembled WGS sequence"/>
</dbReference>
<evidence type="ECO:0000256" key="7">
    <source>
        <dbReference type="ARBA" id="ARBA00022723"/>
    </source>
</evidence>
<comment type="similarity">
    <text evidence="13">Belongs to the RING-type zinc finger family. ATL subfamily.</text>
</comment>
<protein>
    <recommendedName>
        <fullName evidence="4">RING-type E3 ubiquitin transferase</fullName>
        <ecNumber evidence="4">2.3.2.27</ecNumber>
    </recommendedName>
</protein>
<dbReference type="PANTHER" id="PTHR47035:SF3">
    <property type="entry name" value="OS11G0150450 PROTEIN"/>
    <property type="match status" value="1"/>
</dbReference>
<evidence type="ECO:0000313" key="17">
    <source>
        <dbReference type="EMBL" id="CAH9111424.1"/>
    </source>
</evidence>
<proteinExistence type="inferred from homology"/>
<accession>A0A9P1EJE8</accession>
<feature type="transmembrane region" description="Helical" evidence="15">
    <location>
        <begin position="12"/>
        <end position="33"/>
    </location>
</feature>
<evidence type="ECO:0000256" key="6">
    <source>
        <dbReference type="ARBA" id="ARBA00022692"/>
    </source>
</evidence>
<keyword evidence="8 14" id="KW-0863">Zinc-finger</keyword>
<dbReference type="PROSITE" id="PS50089">
    <property type="entry name" value="ZF_RING_2"/>
    <property type="match status" value="1"/>
</dbReference>
<sequence length="178" mass="20120">MKMASSEINLVMTAIGFALSSMFIVYVCARLICSRIRLYYTRSDHSIIKRSCNGLDPLVISSFPVKKYSDAFFASIQDAQCTICLADYQREDSLRILPSCAHYFHPACIDIWLQNNSTCPVCRISLQSLFRKEHFMEPLFSSAVRSQRHLCSIFASSRTHRSPIMDPAVPDHGDLASV</sequence>
<dbReference type="SMART" id="SM00184">
    <property type="entry name" value="RING"/>
    <property type="match status" value="1"/>
</dbReference>
<dbReference type="GO" id="GO:0008270">
    <property type="term" value="F:zinc ion binding"/>
    <property type="evidence" value="ECO:0007669"/>
    <property type="project" value="UniProtKB-KW"/>
</dbReference>
<evidence type="ECO:0000313" key="18">
    <source>
        <dbReference type="Proteomes" id="UP001152484"/>
    </source>
</evidence>
<evidence type="ECO:0000256" key="11">
    <source>
        <dbReference type="ARBA" id="ARBA00022989"/>
    </source>
</evidence>
<evidence type="ECO:0000256" key="3">
    <source>
        <dbReference type="ARBA" id="ARBA00004906"/>
    </source>
</evidence>
<dbReference type="AlphaFoldDB" id="A0A9P1EJE8"/>
<keyword evidence="11 15" id="KW-1133">Transmembrane helix</keyword>
<dbReference type="InterPro" id="IPR053070">
    <property type="entry name" value="RING-type_E3_ubiquitin-ligase"/>
</dbReference>
<evidence type="ECO:0000256" key="13">
    <source>
        <dbReference type="ARBA" id="ARBA00024209"/>
    </source>
</evidence>
<dbReference type="EC" id="2.3.2.27" evidence="4"/>
<evidence type="ECO:0000256" key="1">
    <source>
        <dbReference type="ARBA" id="ARBA00000900"/>
    </source>
</evidence>
<keyword evidence="12 15" id="KW-0472">Membrane</keyword>
<evidence type="ECO:0000256" key="12">
    <source>
        <dbReference type="ARBA" id="ARBA00023136"/>
    </source>
</evidence>
<evidence type="ECO:0000256" key="5">
    <source>
        <dbReference type="ARBA" id="ARBA00022679"/>
    </source>
</evidence>
<feature type="domain" description="RING-type" evidence="16">
    <location>
        <begin position="81"/>
        <end position="123"/>
    </location>
</feature>
<dbReference type="GO" id="GO:0016020">
    <property type="term" value="C:membrane"/>
    <property type="evidence" value="ECO:0007669"/>
    <property type="project" value="UniProtKB-SubCell"/>
</dbReference>
<dbReference type="SUPFAM" id="SSF57850">
    <property type="entry name" value="RING/U-box"/>
    <property type="match status" value="1"/>
</dbReference>
<dbReference type="InterPro" id="IPR013083">
    <property type="entry name" value="Znf_RING/FYVE/PHD"/>
</dbReference>
<evidence type="ECO:0000256" key="4">
    <source>
        <dbReference type="ARBA" id="ARBA00012483"/>
    </source>
</evidence>
<organism evidence="17 18">
    <name type="scientific">Cuscuta europaea</name>
    <name type="common">European dodder</name>
    <dbReference type="NCBI Taxonomy" id="41803"/>
    <lineage>
        <taxon>Eukaryota</taxon>
        <taxon>Viridiplantae</taxon>
        <taxon>Streptophyta</taxon>
        <taxon>Embryophyta</taxon>
        <taxon>Tracheophyta</taxon>
        <taxon>Spermatophyta</taxon>
        <taxon>Magnoliopsida</taxon>
        <taxon>eudicotyledons</taxon>
        <taxon>Gunneridae</taxon>
        <taxon>Pentapetalae</taxon>
        <taxon>asterids</taxon>
        <taxon>lamiids</taxon>
        <taxon>Solanales</taxon>
        <taxon>Convolvulaceae</taxon>
        <taxon>Cuscuteae</taxon>
        <taxon>Cuscuta</taxon>
        <taxon>Cuscuta subgen. Cuscuta</taxon>
    </lineage>
</organism>
<keyword evidence="7" id="KW-0479">Metal-binding</keyword>
<comment type="catalytic activity">
    <reaction evidence="1">
        <text>S-ubiquitinyl-[E2 ubiquitin-conjugating enzyme]-L-cysteine + [acceptor protein]-L-lysine = [E2 ubiquitin-conjugating enzyme]-L-cysteine + N(6)-ubiquitinyl-[acceptor protein]-L-lysine.</text>
        <dbReference type="EC" id="2.3.2.27"/>
    </reaction>
</comment>
<dbReference type="PANTHER" id="PTHR47035">
    <property type="entry name" value="OS11G0150450 PROTEIN"/>
    <property type="match status" value="1"/>
</dbReference>
<keyword evidence="5" id="KW-0808">Transferase</keyword>
<name>A0A9P1EJE8_CUSEU</name>
<evidence type="ECO:0000256" key="9">
    <source>
        <dbReference type="ARBA" id="ARBA00022786"/>
    </source>
</evidence>
<keyword evidence="10" id="KW-0862">Zinc</keyword>